<dbReference type="InterPro" id="IPR049871">
    <property type="entry name" value="BvgS-like_periplasmic2"/>
</dbReference>
<keyword evidence="7" id="KW-0808">Transferase</keyword>
<evidence type="ECO:0000256" key="18">
    <source>
        <dbReference type="SAM" id="SignalP"/>
    </source>
</evidence>
<dbReference type="GO" id="GO:0000155">
    <property type="term" value="F:phosphorelay sensor kinase activity"/>
    <property type="evidence" value="ECO:0007669"/>
    <property type="project" value="InterPro"/>
</dbReference>
<evidence type="ECO:0000256" key="8">
    <source>
        <dbReference type="ARBA" id="ARBA00022692"/>
    </source>
</evidence>
<protein>
    <recommendedName>
        <fullName evidence="3">histidine kinase</fullName>
        <ecNumber evidence="3">2.7.13.3</ecNumber>
    </recommendedName>
</protein>
<dbReference type="CDD" id="cd13707">
    <property type="entry name" value="PBP2_BvgS_D2"/>
    <property type="match status" value="1"/>
</dbReference>
<reference evidence="24 25" key="1">
    <citation type="journal article" date="2020" name="Microorganisms">
        <title>Reliable Identification of Environmental Pseudomonas Isolates Using the rpoD Gene.</title>
        <authorList>
            <consortium name="The Broad Institute Genome Sequencing Platform"/>
            <person name="Girard L."/>
            <person name="Lood C."/>
            <person name="Rokni-Zadeh H."/>
            <person name="van Noort V."/>
            <person name="Lavigne R."/>
            <person name="De Mot R."/>
        </authorList>
    </citation>
    <scope>NUCLEOTIDE SEQUENCE [LARGE SCALE GENOMIC DNA]</scope>
    <source>
        <strain evidence="24 25">RW8P3</strain>
    </source>
</reference>
<dbReference type="InterPro" id="IPR003594">
    <property type="entry name" value="HATPase_dom"/>
</dbReference>
<dbReference type="InterPro" id="IPR036890">
    <property type="entry name" value="HATPase_C_sf"/>
</dbReference>
<evidence type="ECO:0000256" key="6">
    <source>
        <dbReference type="ARBA" id="ARBA00022553"/>
    </source>
</evidence>
<dbReference type="InterPro" id="IPR036097">
    <property type="entry name" value="HisK_dim/P_sf"/>
</dbReference>
<keyword evidence="11" id="KW-0418">Kinase</keyword>
<dbReference type="PANTHER" id="PTHR43047:SF72">
    <property type="entry name" value="OSMOSENSING HISTIDINE PROTEIN KINASE SLN1"/>
    <property type="match status" value="1"/>
</dbReference>
<dbReference type="SUPFAM" id="SSF47226">
    <property type="entry name" value="Histidine-containing phosphotransfer domain, HPT domain"/>
    <property type="match status" value="1"/>
</dbReference>
<dbReference type="EMBL" id="CP077093">
    <property type="protein sequence ID" value="QXI26955.1"/>
    <property type="molecule type" value="Genomic_DNA"/>
</dbReference>
<dbReference type="InterPro" id="IPR000700">
    <property type="entry name" value="PAS-assoc_C"/>
</dbReference>
<dbReference type="InterPro" id="IPR013656">
    <property type="entry name" value="PAS_4"/>
</dbReference>
<dbReference type="RefSeq" id="WP_186681348.1">
    <property type="nucleotide sequence ID" value="NZ_CP077093.1"/>
</dbReference>
<dbReference type="GO" id="GO:0009927">
    <property type="term" value="F:histidine phosphotransfer kinase activity"/>
    <property type="evidence" value="ECO:0007669"/>
    <property type="project" value="TreeGrafter"/>
</dbReference>
<dbReference type="AlphaFoldDB" id="A0A9E6TRE4"/>
<feature type="domain" description="Response regulatory" evidence="20">
    <location>
        <begin position="970"/>
        <end position="1089"/>
    </location>
</feature>
<sequence length="1227" mass="135618">MPTRLKDYLTIITGILLCLSAHATPGDVTHLALLSRSNAGHMEVQLDKEQRRWLQDRRLLVLGTSSPDYPPFDITASGRDYEGITADYAGLLSGVLGLPIKVRSFASREEAIQALEDGQIDLLGSANGFEAVNKNIALSTPYAVDQPVLVTREGETRSLTDGLAGMRLSMVYHYLPLDEIKAQYPEAIIQFHPSYLNAINAVAFDQADVFLGDTISTHYLINKGYLRNVKMANFGKHEAYGFSFAVRGDEPLLLGIVNAVLKAIPTGERESIAQRWSAGSDILLTDHKLQLSPREEQWLKANPQVRVVVNEALAPITFFDADGNFRGVTADLLELIRLRTGLRFEIQRSRSLDDMINRIGSGKADVIAAISPTNAREDRLHFSRPYMENSFVLLTAKGKDSPANLEQMQDKRLAITRGNPLSDYLRREFPLIRLVEADDSVKAIELLAQGQVEGAVGSLVIANYLIASQVFDDRLQISATIGTQQAVYALATARGATELASILDKALLSIAPDELGIVNSRWRGYTPASDSYWRNYHRLIIQIIVGASVLLLLSLTWNAYMRRQIRQRQLAERALSDQFEFMRALVNGTPHPIYVRDRQGLLQTCNDSYLEAFSAKLEDLVGKSALEGARALGNEQEAREYQADYQKVMAQGKPLVCDRTLHIRGRELTLYHWILPYRNSLGEVQGIIGGWIDVSERRQLLEDLRTAKEQADDANRAKSTFLATMSHEIRTPMNAVIGMLELTLKRADQGHLDRPAIEVAYSSARDLLELIGDILDIARIESGRLSLSPERVNLEDLVNSVVRVFDGLARQKGLGLVVKATSGERRRDVLVDPLRFKQILSNLVSNAIKFTEQGQVSIDLLIQPGEVAQQVDVRLNVEDTGIGISEADQMRLFQPFAQADDSGQLARTGAGLGLVICRSLCEMMGGTLTLTSAPGQGTQASVTLRLDSLEPQQGPVAREPELTPARHELNVLVVDDHPANRLLMCQQLGYLGHRYSTAQNGAIGLQAWKDGRFDLVIVDCNMPVMNGYDLTRQLRAHETAQGQPRCTVFGFTANAQPEERNRCLQAGMDDCLFKPISLTALNEKLAELHALPLEPPFSIDGLNALTGGEPQLIRRLLDELLSSCEADRQALQVLPLGLGMTAFIDLAHKIKGAARIIQAGTLVEQCENLETACEQNAPVNTIEEAREAIIRTLSALEQALRLYLGEMGEKKSNQNAITDQTNPPEME</sequence>
<dbReference type="InterPro" id="IPR035965">
    <property type="entry name" value="PAS-like_dom_sf"/>
</dbReference>
<dbReference type="SUPFAM" id="SSF55874">
    <property type="entry name" value="ATPase domain of HSP90 chaperone/DNA topoisomerase II/histidine kinase"/>
    <property type="match status" value="1"/>
</dbReference>
<evidence type="ECO:0000256" key="11">
    <source>
        <dbReference type="ARBA" id="ARBA00022777"/>
    </source>
</evidence>
<dbReference type="GO" id="GO:0005524">
    <property type="term" value="F:ATP binding"/>
    <property type="evidence" value="ECO:0007669"/>
    <property type="project" value="UniProtKB-KW"/>
</dbReference>
<keyword evidence="14" id="KW-0902">Two-component regulatory system</keyword>
<evidence type="ECO:0000313" key="24">
    <source>
        <dbReference type="EMBL" id="QXI26955.1"/>
    </source>
</evidence>
<feature type="modified residue" description="4-aspartylphosphate" evidence="17">
    <location>
        <position position="1019"/>
    </location>
</feature>
<keyword evidence="12" id="KW-0067">ATP-binding</keyword>
<evidence type="ECO:0000256" key="9">
    <source>
        <dbReference type="ARBA" id="ARBA00022729"/>
    </source>
</evidence>
<dbReference type="PROSITE" id="PS50113">
    <property type="entry name" value="PAC"/>
    <property type="match status" value="1"/>
</dbReference>
<feature type="modified residue" description="Phosphohistidine" evidence="16">
    <location>
        <position position="1148"/>
    </location>
</feature>
<evidence type="ECO:0000259" key="20">
    <source>
        <dbReference type="PROSITE" id="PS50110"/>
    </source>
</evidence>
<evidence type="ECO:0000256" key="15">
    <source>
        <dbReference type="ARBA" id="ARBA00023136"/>
    </source>
</evidence>
<feature type="domain" description="HPt" evidence="23">
    <location>
        <begin position="1109"/>
        <end position="1203"/>
    </location>
</feature>
<proteinExistence type="predicted"/>
<dbReference type="InterPro" id="IPR001638">
    <property type="entry name" value="Solute-binding_3/MltF_N"/>
</dbReference>
<keyword evidence="8" id="KW-0812">Transmembrane</keyword>
<keyword evidence="13" id="KW-1133">Transmembrane helix</keyword>
<dbReference type="PROSITE" id="PS50894">
    <property type="entry name" value="HPT"/>
    <property type="match status" value="1"/>
</dbReference>
<keyword evidence="25" id="KW-1185">Reference proteome</keyword>
<dbReference type="CDD" id="cd16922">
    <property type="entry name" value="HATPase_EvgS-ArcB-TorS-like"/>
    <property type="match status" value="1"/>
</dbReference>
<evidence type="ECO:0000256" key="12">
    <source>
        <dbReference type="ARBA" id="ARBA00022840"/>
    </source>
</evidence>
<keyword evidence="5" id="KW-0997">Cell inner membrane</keyword>
<evidence type="ECO:0000259" key="23">
    <source>
        <dbReference type="PROSITE" id="PS50894"/>
    </source>
</evidence>
<dbReference type="Pfam" id="PF01627">
    <property type="entry name" value="Hpt"/>
    <property type="match status" value="1"/>
</dbReference>
<dbReference type="SUPFAM" id="SSF55785">
    <property type="entry name" value="PYP-like sensor domain (PAS domain)"/>
    <property type="match status" value="1"/>
</dbReference>
<dbReference type="SUPFAM" id="SSF53850">
    <property type="entry name" value="Periplasmic binding protein-like II"/>
    <property type="match status" value="2"/>
</dbReference>
<dbReference type="Gene3D" id="3.30.565.10">
    <property type="entry name" value="Histidine kinase-like ATPase, C-terminal domain"/>
    <property type="match status" value="1"/>
</dbReference>
<dbReference type="CDD" id="cd13705">
    <property type="entry name" value="PBP2_BvgS_D1"/>
    <property type="match status" value="1"/>
</dbReference>
<dbReference type="FunFam" id="3.30.565.10:FF:000010">
    <property type="entry name" value="Sensor histidine kinase RcsC"/>
    <property type="match status" value="1"/>
</dbReference>
<dbReference type="Gene3D" id="3.40.50.2300">
    <property type="match status" value="1"/>
</dbReference>
<dbReference type="EC" id="2.7.13.3" evidence="3"/>
<dbReference type="Proteomes" id="UP000634530">
    <property type="component" value="Chromosome"/>
</dbReference>
<dbReference type="SUPFAM" id="SSF47384">
    <property type="entry name" value="Homodimeric domain of signal transducing histidine kinase"/>
    <property type="match status" value="1"/>
</dbReference>
<evidence type="ECO:0000256" key="16">
    <source>
        <dbReference type="PROSITE-ProRule" id="PRU00110"/>
    </source>
</evidence>
<dbReference type="SMART" id="SM00448">
    <property type="entry name" value="REC"/>
    <property type="match status" value="1"/>
</dbReference>
<feature type="chain" id="PRO_5038594083" description="histidine kinase" evidence="18">
    <location>
        <begin position="24"/>
        <end position="1227"/>
    </location>
</feature>
<dbReference type="SMART" id="SM00062">
    <property type="entry name" value="PBPb"/>
    <property type="match status" value="2"/>
</dbReference>
<dbReference type="InterPro" id="IPR001789">
    <property type="entry name" value="Sig_transdc_resp-reg_receiver"/>
</dbReference>
<feature type="domain" description="Histidine kinase" evidence="19">
    <location>
        <begin position="724"/>
        <end position="948"/>
    </location>
</feature>
<gene>
    <name evidence="24" type="ORF">HU752_023980</name>
</gene>
<dbReference type="Gene3D" id="1.20.120.160">
    <property type="entry name" value="HPT domain"/>
    <property type="match status" value="1"/>
</dbReference>
<keyword evidence="10" id="KW-0547">Nucleotide-binding</keyword>
<name>A0A9E6TRE4_9PSED</name>
<evidence type="ECO:0000256" key="1">
    <source>
        <dbReference type="ARBA" id="ARBA00000085"/>
    </source>
</evidence>
<organism evidence="24 25">
    <name type="scientific">Pseudomonas vanderleydeniana</name>
    <dbReference type="NCBI Taxonomy" id="2745495"/>
    <lineage>
        <taxon>Bacteria</taxon>
        <taxon>Pseudomonadati</taxon>
        <taxon>Pseudomonadota</taxon>
        <taxon>Gammaproteobacteria</taxon>
        <taxon>Pseudomonadales</taxon>
        <taxon>Pseudomonadaceae</taxon>
        <taxon>Pseudomonas</taxon>
    </lineage>
</organism>
<evidence type="ECO:0000256" key="2">
    <source>
        <dbReference type="ARBA" id="ARBA00004429"/>
    </source>
</evidence>
<dbReference type="PROSITE" id="PS50109">
    <property type="entry name" value="HIS_KIN"/>
    <property type="match status" value="1"/>
</dbReference>
<keyword evidence="6 17" id="KW-0597">Phosphoprotein</keyword>
<evidence type="ECO:0000313" key="25">
    <source>
        <dbReference type="Proteomes" id="UP000634530"/>
    </source>
</evidence>
<dbReference type="GO" id="GO:0005886">
    <property type="term" value="C:plasma membrane"/>
    <property type="evidence" value="ECO:0007669"/>
    <property type="project" value="UniProtKB-SubCell"/>
</dbReference>
<dbReference type="SMART" id="SM00091">
    <property type="entry name" value="PAS"/>
    <property type="match status" value="1"/>
</dbReference>
<dbReference type="InterPro" id="IPR004358">
    <property type="entry name" value="Sig_transdc_His_kin-like_C"/>
</dbReference>
<dbReference type="InterPro" id="IPR003661">
    <property type="entry name" value="HisK_dim/P_dom"/>
</dbReference>
<dbReference type="Pfam" id="PF00497">
    <property type="entry name" value="SBP_bac_3"/>
    <property type="match status" value="2"/>
</dbReference>
<evidence type="ECO:0000256" key="5">
    <source>
        <dbReference type="ARBA" id="ARBA00022519"/>
    </source>
</evidence>
<dbReference type="PROSITE" id="PS50110">
    <property type="entry name" value="RESPONSE_REGULATORY"/>
    <property type="match status" value="1"/>
</dbReference>
<dbReference type="CDD" id="cd00088">
    <property type="entry name" value="HPT"/>
    <property type="match status" value="1"/>
</dbReference>
<evidence type="ECO:0000256" key="10">
    <source>
        <dbReference type="ARBA" id="ARBA00022741"/>
    </source>
</evidence>
<keyword evidence="4" id="KW-1003">Cell membrane</keyword>
<evidence type="ECO:0000256" key="13">
    <source>
        <dbReference type="ARBA" id="ARBA00022989"/>
    </source>
</evidence>
<evidence type="ECO:0000256" key="17">
    <source>
        <dbReference type="PROSITE-ProRule" id="PRU00169"/>
    </source>
</evidence>
<dbReference type="Gene3D" id="3.40.190.10">
    <property type="entry name" value="Periplasmic binding protein-like II"/>
    <property type="match status" value="4"/>
</dbReference>
<dbReference type="Pfam" id="PF00072">
    <property type="entry name" value="Response_reg"/>
    <property type="match status" value="1"/>
</dbReference>
<dbReference type="SMART" id="SM00073">
    <property type="entry name" value="HPT"/>
    <property type="match status" value="1"/>
</dbReference>
<dbReference type="CDD" id="cd00082">
    <property type="entry name" value="HisKA"/>
    <property type="match status" value="1"/>
</dbReference>
<dbReference type="InterPro" id="IPR005467">
    <property type="entry name" value="His_kinase_dom"/>
</dbReference>
<dbReference type="KEGG" id="pvw:HU752_023980"/>
<dbReference type="InterPro" id="IPR049870">
    <property type="entry name" value="BvgS-like_periplasmic1"/>
</dbReference>
<dbReference type="NCBIfam" id="TIGR00229">
    <property type="entry name" value="sensory_box"/>
    <property type="match status" value="1"/>
</dbReference>
<evidence type="ECO:0000256" key="7">
    <source>
        <dbReference type="ARBA" id="ARBA00022679"/>
    </source>
</evidence>
<dbReference type="Pfam" id="PF02518">
    <property type="entry name" value="HATPase_c"/>
    <property type="match status" value="1"/>
</dbReference>
<reference evidence="24 25" key="2">
    <citation type="journal article" date="2021" name="Microorganisms">
        <title>The Ever-Expanding Pseudomonas Genus: Description of 43 New Species and Partition of the Pseudomonas putida Group.</title>
        <authorList>
            <person name="Girard L."/>
            <person name="Lood C."/>
            <person name="Hofte M."/>
            <person name="Vandamme P."/>
            <person name="Rokni-Zadeh H."/>
            <person name="van Noort V."/>
            <person name="Lavigne R."/>
            <person name="De Mot R."/>
        </authorList>
    </citation>
    <scope>NUCLEOTIDE SEQUENCE [LARGE SCALE GENOMIC DNA]</scope>
    <source>
        <strain evidence="24 25">RW8P3</strain>
    </source>
</reference>
<evidence type="ECO:0000259" key="22">
    <source>
        <dbReference type="PROSITE" id="PS50113"/>
    </source>
</evidence>
<dbReference type="InterPro" id="IPR036641">
    <property type="entry name" value="HPT_dom_sf"/>
</dbReference>
<dbReference type="InterPro" id="IPR008207">
    <property type="entry name" value="Sig_transdc_His_kin_Hpt_dom"/>
</dbReference>
<dbReference type="PANTHER" id="PTHR43047">
    <property type="entry name" value="TWO-COMPONENT HISTIDINE PROTEIN KINASE"/>
    <property type="match status" value="1"/>
</dbReference>
<feature type="domain" description="PAS" evidence="21">
    <location>
        <begin position="578"/>
        <end position="652"/>
    </location>
</feature>
<dbReference type="Pfam" id="PF00512">
    <property type="entry name" value="HisKA"/>
    <property type="match status" value="1"/>
</dbReference>
<evidence type="ECO:0000256" key="3">
    <source>
        <dbReference type="ARBA" id="ARBA00012438"/>
    </source>
</evidence>
<dbReference type="InterPro" id="IPR011006">
    <property type="entry name" value="CheY-like_superfamily"/>
</dbReference>
<dbReference type="PROSITE" id="PS50112">
    <property type="entry name" value="PAS"/>
    <property type="match status" value="1"/>
</dbReference>
<dbReference type="Gene3D" id="3.30.450.20">
    <property type="entry name" value="PAS domain"/>
    <property type="match status" value="1"/>
</dbReference>
<comment type="subcellular location">
    <subcellularLocation>
        <location evidence="2">Cell inner membrane</location>
        <topology evidence="2">Multi-pass membrane protein</topology>
    </subcellularLocation>
</comment>
<feature type="domain" description="PAC" evidence="22">
    <location>
        <begin position="654"/>
        <end position="706"/>
    </location>
</feature>
<dbReference type="CDD" id="cd00130">
    <property type="entry name" value="PAS"/>
    <property type="match status" value="1"/>
</dbReference>
<evidence type="ECO:0000259" key="19">
    <source>
        <dbReference type="PROSITE" id="PS50109"/>
    </source>
</evidence>
<dbReference type="Pfam" id="PF08448">
    <property type="entry name" value="PAS_4"/>
    <property type="match status" value="1"/>
</dbReference>
<accession>A0A9E6TRE4</accession>
<comment type="catalytic activity">
    <reaction evidence="1">
        <text>ATP + protein L-histidine = ADP + protein N-phospho-L-histidine.</text>
        <dbReference type="EC" id="2.7.13.3"/>
    </reaction>
</comment>
<keyword evidence="9 18" id="KW-0732">Signal</keyword>
<feature type="signal peptide" evidence="18">
    <location>
        <begin position="1"/>
        <end position="23"/>
    </location>
</feature>
<keyword evidence="15" id="KW-0472">Membrane</keyword>
<dbReference type="PRINTS" id="PR00344">
    <property type="entry name" value="BCTRLSENSOR"/>
</dbReference>
<dbReference type="SMART" id="SM00388">
    <property type="entry name" value="HisKA"/>
    <property type="match status" value="1"/>
</dbReference>
<dbReference type="InterPro" id="IPR000014">
    <property type="entry name" value="PAS"/>
</dbReference>
<dbReference type="Gene3D" id="1.10.287.130">
    <property type="match status" value="1"/>
</dbReference>
<dbReference type="SUPFAM" id="SSF52172">
    <property type="entry name" value="CheY-like"/>
    <property type="match status" value="1"/>
</dbReference>
<dbReference type="CDD" id="cd17546">
    <property type="entry name" value="REC_hyHK_CKI1_RcsC-like"/>
    <property type="match status" value="1"/>
</dbReference>
<evidence type="ECO:0000256" key="4">
    <source>
        <dbReference type="ARBA" id="ARBA00022475"/>
    </source>
</evidence>
<dbReference type="SMART" id="SM00387">
    <property type="entry name" value="HATPase_c"/>
    <property type="match status" value="1"/>
</dbReference>
<evidence type="ECO:0000259" key="21">
    <source>
        <dbReference type="PROSITE" id="PS50112"/>
    </source>
</evidence>
<evidence type="ECO:0000256" key="14">
    <source>
        <dbReference type="ARBA" id="ARBA00023012"/>
    </source>
</evidence>